<dbReference type="EMBL" id="MN740085">
    <property type="protein sequence ID" value="QHT87259.1"/>
    <property type="molecule type" value="Genomic_DNA"/>
</dbReference>
<dbReference type="GO" id="GO:0005737">
    <property type="term" value="C:cytoplasm"/>
    <property type="evidence" value="ECO:0007669"/>
    <property type="project" value="TreeGrafter"/>
</dbReference>
<reference evidence="2" key="1">
    <citation type="journal article" date="2020" name="Nature">
        <title>Giant virus diversity and host interactions through global metagenomics.</title>
        <authorList>
            <person name="Schulz F."/>
            <person name="Roux S."/>
            <person name="Paez-Espino D."/>
            <person name="Jungbluth S."/>
            <person name="Walsh D.A."/>
            <person name="Denef V.J."/>
            <person name="McMahon K.D."/>
            <person name="Konstantinidis K.T."/>
            <person name="Eloe-Fadrosh E.A."/>
            <person name="Kyrpides N.C."/>
            <person name="Woyke T."/>
        </authorList>
    </citation>
    <scope>NUCLEOTIDE SEQUENCE</scope>
    <source>
        <strain evidence="2">GVMAG-M-3300023184-190</strain>
    </source>
</reference>
<dbReference type="CDD" id="cd06257">
    <property type="entry name" value="DnaJ"/>
    <property type="match status" value="1"/>
</dbReference>
<dbReference type="PANTHER" id="PTHR43096:SF10">
    <property type="entry name" value="CHAPERONE PROTEIN DNAJ A6, CHLOROPLASTIC"/>
    <property type="match status" value="1"/>
</dbReference>
<organism evidence="2">
    <name type="scientific">viral metagenome</name>
    <dbReference type="NCBI Taxonomy" id="1070528"/>
    <lineage>
        <taxon>unclassified sequences</taxon>
        <taxon>metagenomes</taxon>
        <taxon>organismal metagenomes</taxon>
    </lineage>
</organism>
<feature type="domain" description="J" evidence="1">
    <location>
        <begin position="8"/>
        <end position="72"/>
    </location>
</feature>
<dbReference type="SUPFAM" id="SSF46565">
    <property type="entry name" value="Chaperone J-domain"/>
    <property type="match status" value="1"/>
</dbReference>
<protein>
    <recommendedName>
        <fullName evidence="1">J domain-containing protein</fullName>
    </recommendedName>
</protein>
<dbReference type="SMART" id="SM00271">
    <property type="entry name" value="DnaJ"/>
    <property type="match status" value="1"/>
</dbReference>
<dbReference type="Pfam" id="PF00226">
    <property type="entry name" value="DnaJ"/>
    <property type="match status" value="1"/>
</dbReference>
<dbReference type="AlphaFoldDB" id="A0A6C0I392"/>
<sequence>MSMMTREKAHARLGIIDPEPSEEFIKRQYRVKALQYHPDKNKSPNAAGEFQEIHAAYEFLMKEEEHILDEDDLNYTTVLSSFLNNIFGKEGNNELLTTILQRLSSKCEQTLITTLEHLDKSTLLKIYDLIKRFCHVLHLPESVLKHVEIILHDKHREDECILLNPTLSDLFENNLYRLTVNNFVYVIPLWHHELVYDNSGNDVIVKCFPMLDENIYIDDHNHIHVELQYDIRDLLMKDVVVIDVGPKPVSFLVNQLRLVHLQTITLSRCGISMIDLKNVFDISRKSDIILHIELTNFVAKTI</sequence>
<dbReference type="Gene3D" id="1.10.287.110">
    <property type="entry name" value="DnaJ domain"/>
    <property type="match status" value="1"/>
</dbReference>
<name>A0A6C0I392_9ZZZZ</name>
<dbReference type="PROSITE" id="PS50076">
    <property type="entry name" value="DNAJ_2"/>
    <property type="match status" value="1"/>
</dbReference>
<dbReference type="GO" id="GO:0042026">
    <property type="term" value="P:protein refolding"/>
    <property type="evidence" value="ECO:0007669"/>
    <property type="project" value="TreeGrafter"/>
</dbReference>
<dbReference type="InterPro" id="IPR001623">
    <property type="entry name" value="DnaJ_domain"/>
</dbReference>
<dbReference type="PRINTS" id="PR00625">
    <property type="entry name" value="JDOMAIN"/>
</dbReference>
<accession>A0A6C0I392</accession>
<dbReference type="GO" id="GO:0051082">
    <property type="term" value="F:unfolded protein binding"/>
    <property type="evidence" value="ECO:0007669"/>
    <property type="project" value="TreeGrafter"/>
</dbReference>
<dbReference type="InterPro" id="IPR036869">
    <property type="entry name" value="J_dom_sf"/>
</dbReference>
<dbReference type="PANTHER" id="PTHR43096">
    <property type="entry name" value="DNAJ HOMOLOG 1, MITOCHONDRIAL-RELATED"/>
    <property type="match status" value="1"/>
</dbReference>
<evidence type="ECO:0000313" key="2">
    <source>
        <dbReference type="EMBL" id="QHT87259.1"/>
    </source>
</evidence>
<evidence type="ECO:0000259" key="1">
    <source>
        <dbReference type="PROSITE" id="PS50076"/>
    </source>
</evidence>
<proteinExistence type="predicted"/>